<feature type="region of interest" description="Disordered" evidence="1">
    <location>
        <begin position="89"/>
        <end position="186"/>
    </location>
</feature>
<feature type="compositionally biased region" description="Low complexity" evidence="1">
    <location>
        <begin position="121"/>
        <end position="130"/>
    </location>
</feature>
<dbReference type="EMBL" id="BTSX01000006">
    <property type="protein sequence ID" value="GMT04965.1"/>
    <property type="molecule type" value="Genomic_DNA"/>
</dbReference>
<reference evidence="3" key="1">
    <citation type="submission" date="2023-10" db="EMBL/GenBank/DDBJ databases">
        <title>Genome assembly of Pristionchus species.</title>
        <authorList>
            <person name="Yoshida K."/>
            <person name="Sommer R.J."/>
        </authorList>
    </citation>
    <scope>NUCLEOTIDE SEQUENCE</scope>
    <source>
        <strain evidence="3">RS0144</strain>
    </source>
</reference>
<name>A0AAV5UFW3_9BILA</name>
<feature type="compositionally biased region" description="Low complexity" evidence="1">
    <location>
        <begin position="146"/>
        <end position="161"/>
    </location>
</feature>
<feature type="compositionally biased region" description="Pro residues" evidence="1">
    <location>
        <begin position="111"/>
        <end position="120"/>
    </location>
</feature>
<keyword evidence="2" id="KW-0812">Transmembrane</keyword>
<feature type="compositionally biased region" description="Pro residues" evidence="1">
    <location>
        <begin position="131"/>
        <end position="145"/>
    </location>
</feature>
<proteinExistence type="predicted"/>
<keyword evidence="2" id="KW-1133">Transmembrane helix</keyword>
<feature type="non-terminal residue" evidence="3">
    <location>
        <position position="1"/>
    </location>
</feature>
<accession>A0AAV5UFW3</accession>
<dbReference type="PRINTS" id="PR01217">
    <property type="entry name" value="PRICHEXTENSN"/>
</dbReference>
<dbReference type="Proteomes" id="UP001432027">
    <property type="component" value="Unassembled WGS sequence"/>
</dbReference>
<feature type="transmembrane region" description="Helical" evidence="2">
    <location>
        <begin position="50"/>
        <end position="73"/>
    </location>
</feature>
<feature type="non-terminal residue" evidence="3">
    <location>
        <position position="186"/>
    </location>
</feature>
<evidence type="ECO:0000313" key="3">
    <source>
        <dbReference type="EMBL" id="GMT04965.1"/>
    </source>
</evidence>
<evidence type="ECO:0000256" key="1">
    <source>
        <dbReference type="SAM" id="MobiDB-lite"/>
    </source>
</evidence>
<evidence type="ECO:0000313" key="4">
    <source>
        <dbReference type="Proteomes" id="UP001432027"/>
    </source>
</evidence>
<feature type="compositionally biased region" description="Pro residues" evidence="1">
    <location>
        <begin position="162"/>
        <end position="186"/>
    </location>
</feature>
<comment type="caution">
    <text evidence="3">The sequence shown here is derived from an EMBL/GenBank/DDBJ whole genome shotgun (WGS) entry which is preliminary data.</text>
</comment>
<protein>
    <submittedName>
        <fullName evidence="3">Uncharacterized protein</fullName>
    </submittedName>
</protein>
<dbReference type="AlphaFoldDB" id="A0AAV5UFW3"/>
<keyword evidence="2" id="KW-0472">Membrane</keyword>
<evidence type="ECO:0000256" key="2">
    <source>
        <dbReference type="SAM" id="Phobius"/>
    </source>
</evidence>
<sequence length="186" mass="19596">FRISWLSIGIPSLLTIISRITQSSRHSSYDVDNYLVIMGKENQPAEAKKGGSGCCTILVLVSLAVAGVAVYYAHNNGMLKEVIEQHFPQTKEAPASVPKQEQQQQQQQPPKQAPPPPTPKPVETTTTASPTPKPTTTTPPPPTPKPAATTTTATPKPTESTTPPPPKPAATTPPPPPPPTPKPAAA</sequence>
<gene>
    <name evidence="3" type="ORF">PENTCL1PPCAC_27139</name>
</gene>
<feature type="compositionally biased region" description="Low complexity" evidence="1">
    <location>
        <begin position="97"/>
        <end position="110"/>
    </location>
</feature>
<keyword evidence="4" id="KW-1185">Reference proteome</keyword>
<organism evidence="3 4">
    <name type="scientific">Pristionchus entomophagus</name>
    <dbReference type="NCBI Taxonomy" id="358040"/>
    <lineage>
        <taxon>Eukaryota</taxon>
        <taxon>Metazoa</taxon>
        <taxon>Ecdysozoa</taxon>
        <taxon>Nematoda</taxon>
        <taxon>Chromadorea</taxon>
        <taxon>Rhabditida</taxon>
        <taxon>Rhabditina</taxon>
        <taxon>Diplogasteromorpha</taxon>
        <taxon>Diplogasteroidea</taxon>
        <taxon>Neodiplogasteridae</taxon>
        <taxon>Pristionchus</taxon>
    </lineage>
</organism>